<dbReference type="Gene3D" id="3.20.20.70">
    <property type="entry name" value="Aldolase class I"/>
    <property type="match status" value="1"/>
</dbReference>
<dbReference type="SUPFAM" id="SSF51569">
    <property type="entry name" value="Aldolase"/>
    <property type="match status" value="1"/>
</dbReference>
<reference evidence="2 3" key="1">
    <citation type="journal article" date="2022" name="Front. Microbiol.">
        <title>Male-killing mechanisms vary between Spiroplasma species.</title>
        <authorList>
            <person name="Arai H."/>
            <person name="Inoue M."/>
            <person name="Kageyama D."/>
        </authorList>
    </citation>
    <scope>NUCLEOTIDE SEQUENCE [LARGE SCALE GENOMIC DNA]</scope>
    <source>
        <strain evidence="3">sHm</strain>
    </source>
</reference>
<sequence>MPEIFLVLHDNITINDEQLTLAIKAGITKVNISSDLRKIYVESLKKSLQTNSNLSNLNTLTENAMIAIQKFVEEKIILLGANNRYKF</sequence>
<proteinExistence type="predicted"/>
<dbReference type="Proteomes" id="UP001163387">
    <property type="component" value="Chromosome"/>
</dbReference>
<keyword evidence="3" id="KW-1185">Reference proteome</keyword>
<protein>
    <recommendedName>
        <fullName evidence="4">Fructose-bisphosphate aldolase</fullName>
    </recommendedName>
</protein>
<comment type="cofactor">
    <cofactor evidence="1">
        <name>Zn(2+)</name>
        <dbReference type="ChEBI" id="CHEBI:29105"/>
    </cofactor>
</comment>
<evidence type="ECO:0008006" key="4">
    <source>
        <dbReference type="Google" id="ProtNLM"/>
    </source>
</evidence>
<dbReference type="Pfam" id="PF01116">
    <property type="entry name" value="F_bP_aldolase"/>
    <property type="match status" value="1"/>
</dbReference>
<dbReference type="EMBL" id="AP026933">
    <property type="protein sequence ID" value="BDT03932.1"/>
    <property type="molecule type" value="Genomic_DNA"/>
</dbReference>
<evidence type="ECO:0000313" key="2">
    <source>
        <dbReference type="EMBL" id="BDT03932.1"/>
    </source>
</evidence>
<dbReference type="InterPro" id="IPR000771">
    <property type="entry name" value="FBA_II"/>
</dbReference>
<accession>A0ABM8BVM8</accession>
<evidence type="ECO:0000256" key="1">
    <source>
        <dbReference type="ARBA" id="ARBA00001947"/>
    </source>
</evidence>
<gene>
    <name evidence="2" type="ORF">SHM_15780</name>
</gene>
<organism evidence="2 3">
    <name type="scientific">Spiroplasma ixodetis</name>
    <dbReference type="NCBI Taxonomy" id="2141"/>
    <lineage>
        <taxon>Bacteria</taxon>
        <taxon>Bacillati</taxon>
        <taxon>Mycoplasmatota</taxon>
        <taxon>Mollicutes</taxon>
        <taxon>Entomoplasmatales</taxon>
        <taxon>Spiroplasmataceae</taxon>
        <taxon>Spiroplasma</taxon>
    </lineage>
</organism>
<name>A0ABM8BVM8_9MOLU</name>
<evidence type="ECO:0000313" key="3">
    <source>
        <dbReference type="Proteomes" id="UP001163387"/>
    </source>
</evidence>
<dbReference type="InterPro" id="IPR013785">
    <property type="entry name" value="Aldolase_TIM"/>
</dbReference>